<reference evidence="1 2" key="1">
    <citation type="submission" date="2023-01" db="EMBL/GenBank/DDBJ databases">
        <title>Xanthomonas hawaiianensis sp. nov. isolated from Araceae family in Hawaii.</title>
        <authorList>
            <person name="Chunag S.-C."/>
            <person name="Dobhal S."/>
            <person name="Alvarez A."/>
            <person name="Arif M."/>
        </authorList>
    </citation>
    <scope>NUCLEOTIDE SEQUENCE [LARGE SCALE GENOMIC DNA]</scope>
    <source>
        <strain evidence="1 2">A2111</strain>
    </source>
</reference>
<dbReference type="Pfam" id="PF08238">
    <property type="entry name" value="Sel1"/>
    <property type="match status" value="2"/>
</dbReference>
<dbReference type="InterPro" id="IPR006597">
    <property type="entry name" value="Sel1-like"/>
</dbReference>
<name>A0ABU2I8C9_9XANT</name>
<keyword evidence="2" id="KW-1185">Reference proteome</keyword>
<dbReference type="Proteomes" id="UP001260534">
    <property type="component" value="Unassembled WGS sequence"/>
</dbReference>
<dbReference type="SMART" id="SM00671">
    <property type="entry name" value="SEL1"/>
    <property type="match status" value="2"/>
</dbReference>
<comment type="caution">
    <text evidence="1">The sequence shown here is derived from an EMBL/GenBank/DDBJ whole genome shotgun (WGS) entry which is preliminary data.</text>
</comment>
<dbReference type="InterPro" id="IPR052748">
    <property type="entry name" value="ISR_Activator"/>
</dbReference>
<protein>
    <submittedName>
        <fullName evidence="1">SEL1-like repeat protein</fullName>
    </submittedName>
</protein>
<dbReference type="InterPro" id="IPR011990">
    <property type="entry name" value="TPR-like_helical_dom_sf"/>
</dbReference>
<proteinExistence type="predicted"/>
<sequence length="157" mass="16857">MTSEFSRLKKRAERGDVSAQSALATSYALGDGVRADLVLARYWYSQAAEQGDSEACFNFAAMVLHGEGGAKSERKANALMRKASLLGAGDASVWIGETAMQECKDEIAVTYFARALVQGDIRGARGISLLLSRSRFGSAGKWGDLIARELKKGGVKF</sequence>
<dbReference type="PANTHER" id="PTHR45011:SF1">
    <property type="entry name" value="DAP3-BINDING CELL DEATH ENHANCER 1"/>
    <property type="match status" value="1"/>
</dbReference>
<accession>A0ABU2I8C9</accession>
<dbReference type="Gene3D" id="1.25.40.10">
    <property type="entry name" value="Tetratricopeptide repeat domain"/>
    <property type="match status" value="1"/>
</dbReference>
<evidence type="ECO:0000313" key="2">
    <source>
        <dbReference type="Proteomes" id="UP001260534"/>
    </source>
</evidence>
<organism evidence="1 2">
    <name type="scientific">Xanthomonas hawaiiensis</name>
    <dbReference type="NCBI Taxonomy" id="3003247"/>
    <lineage>
        <taxon>Bacteria</taxon>
        <taxon>Pseudomonadati</taxon>
        <taxon>Pseudomonadota</taxon>
        <taxon>Gammaproteobacteria</taxon>
        <taxon>Lysobacterales</taxon>
        <taxon>Lysobacteraceae</taxon>
        <taxon>Xanthomonas</taxon>
    </lineage>
</organism>
<dbReference type="EMBL" id="JAQMHB010000001">
    <property type="protein sequence ID" value="MDS9994381.1"/>
    <property type="molecule type" value="Genomic_DNA"/>
</dbReference>
<dbReference type="PANTHER" id="PTHR45011">
    <property type="entry name" value="DAP3-BINDING CELL DEATH ENHANCER 1"/>
    <property type="match status" value="1"/>
</dbReference>
<dbReference type="SUPFAM" id="SSF81901">
    <property type="entry name" value="HCP-like"/>
    <property type="match status" value="1"/>
</dbReference>
<evidence type="ECO:0000313" key="1">
    <source>
        <dbReference type="EMBL" id="MDS9994381.1"/>
    </source>
</evidence>
<gene>
    <name evidence="1" type="ORF">PNQ69_16575</name>
</gene>
<dbReference type="RefSeq" id="WP_209229678.1">
    <property type="nucleotide sequence ID" value="NZ_JAGHXG010000004.1"/>
</dbReference>